<keyword evidence="2" id="KW-1185">Reference proteome</keyword>
<dbReference type="GeneID" id="66102086"/>
<proteinExistence type="predicted"/>
<organism evidence="1 2">
    <name type="scientific">Guyanagaster necrorhizus</name>
    <dbReference type="NCBI Taxonomy" id="856835"/>
    <lineage>
        <taxon>Eukaryota</taxon>
        <taxon>Fungi</taxon>
        <taxon>Dikarya</taxon>
        <taxon>Basidiomycota</taxon>
        <taxon>Agaricomycotina</taxon>
        <taxon>Agaricomycetes</taxon>
        <taxon>Agaricomycetidae</taxon>
        <taxon>Agaricales</taxon>
        <taxon>Marasmiineae</taxon>
        <taxon>Physalacriaceae</taxon>
        <taxon>Guyanagaster</taxon>
    </lineage>
</organism>
<dbReference type="Proteomes" id="UP000812287">
    <property type="component" value="Unassembled WGS sequence"/>
</dbReference>
<protein>
    <submittedName>
        <fullName evidence="1">Uncharacterized protein</fullName>
    </submittedName>
</protein>
<accession>A0A9P7VU47</accession>
<dbReference type="AlphaFoldDB" id="A0A9P7VU47"/>
<evidence type="ECO:0000313" key="2">
    <source>
        <dbReference type="Proteomes" id="UP000812287"/>
    </source>
</evidence>
<sequence length="116" mass="12870">MVMHVLQTTLVNSAHCISVFLKMGELTKEAWVFLHTAISATMSRPGKVAPQMSARKPSCTISAVKKYATSGFLLGRASRKPRTSKHTRRHGSSSVDVMLESIHPLTEKTRMLYVNN</sequence>
<evidence type="ECO:0000313" key="1">
    <source>
        <dbReference type="EMBL" id="KAG7446622.1"/>
    </source>
</evidence>
<comment type="caution">
    <text evidence="1">The sequence shown here is derived from an EMBL/GenBank/DDBJ whole genome shotgun (WGS) entry which is preliminary data.</text>
</comment>
<dbReference type="EMBL" id="MU250534">
    <property type="protein sequence ID" value="KAG7446622.1"/>
    <property type="molecule type" value="Genomic_DNA"/>
</dbReference>
<dbReference type="RefSeq" id="XP_043040122.1">
    <property type="nucleotide sequence ID" value="XM_043179792.1"/>
</dbReference>
<name>A0A9P7VU47_9AGAR</name>
<reference evidence="1" key="1">
    <citation type="submission" date="2020-11" db="EMBL/GenBank/DDBJ databases">
        <title>Adaptations for nitrogen fixation in a non-lichenized fungal sporocarp promotes dispersal by wood-feeding termites.</title>
        <authorList>
            <consortium name="DOE Joint Genome Institute"/>
            <person name="Koch R.A."/>
            <person name="Yoon G."/>
            <person name="Arayal U."/>
            <person name="Lail K."/>
            <person name="Amirebrahimi M."/>
            <person name="Labutti K."/>
            <person name="Lipzen A."/>
            <person name="Riley R."/>
            <person name="Barry K."/>
            <person name="Henrissat B."/>
            <person name="Grigoriev I.V."/>
            <person name="Herr J.R."/>
            <person name="Aime M.C."/>
        </authorList>
    </citation>
    <scope>NUCLEOTIDE SEQUENCE</scope>
    <source>
        <strain evidence="1">MCA 3950</strain>
    </source>
</reference>
<gene>
    <name evidence="1" type="ORF">BT62DRAFT_129919</name>
</gene>